<name>A0A819KH14_9BILA</name>
<organism evidence="10 11">
    <name type="scientific">Adineta steineri</name>
    <dbReference type="NCBI Taxonomy" id="433720"/>
    <lineage>
        <taxon>Eukaryota</taxon>
        <taxon>Metazoa</taxon>
        <taxon>Spiralia</taxon>
        <taxon>Gnathifera</taxon>
        <taxon>Rotifera</taxon>
        <taxon>Eurotatoria</taxon>
        <taxon>Bdelloidea</taxon>
        <taxon>Adinetida</taxon>
        <taxon>Adinetidae</taxon>
        <taxon>Adineta</taxon>
    </lineage>
</organism>
<sequence>MLIACANSGQLIWNEILNQSYCQCHPCYQGFNCSELIPRKQQIQFNVDRDNFIISLFLTFLSLLNNLLALKICLNSKRIRRTNIGVYLIIYSLIALIGGILLFIDYSIQYVKPTYLHDNIELDETLHCFLEKLGEHVAMFICLWLSALIALERALIICSTVSMNTSRWRSIKIIFISLCFIIPNCLLMLIYRCEWTSPHGTIKSRLTSALIYTVDFLTGVIYVVSTIIILKNFASRIFNFTVVKQPRWKIYRTLLKTHFFIFLPPVIYLLCVLPYQIWYPINRSKQAFLHCGISFIEYIFKILAKQLPTVSTAITWLIFIYPSDVYMNEFYTKT</sequence>
<keyword evidence="4 5" id="KW-0472">Membrane</keyword>
<evidence type="ECO:0000256" key="4">
    <source>
        <dbReference type="ARBA" id="ARBA00023136"/>
    </source>
</evidence>
<evidence type="ECO:0000313" key="10">
    <source>
        <dbReference type="EMBL" id="CAF3945852.1"/>
    </source>
</evidence>
<feature type="transmembrane region" description="Helical" evidence="5">
    <location>
        <begin position="52"/>
        <end position="74"/>
    </location>
</feature>
<comment type="caution">
    <text evidence="10">The sequence shown here is derived from an EMBL/GenBank/DDBJ whole genome shotgun (WGS) entry which is preliminary data.</text>
</comment>
<feature type="transmembrane region" description="Helical" evidence="5">
    <location>
        <begin position="137"/>
        <end position="161"/>
    </location>
</feature>
<dbReference type="Proteomes" id="UP000663860">
    <property type="component" value="Unassembled WGS sequence"/>
</dbReference>
<evidence type="ECO:0000256" key="1">
    <source>
        <dbReference type="ARBA" id="ARBA00004370"/>
    </source>
</evidence>
<dbReference type="GO" id="GO:0016020">
    <property type="term" value="C:membrane"/>
    <property type="evidence" value="ECO:0007669"/>
    <property type="project" value="UniProtKB-SubCell"/>
</dbReference>
<dbReference type="EMBL" id="CAJOBB010002183">
    <property type="protein sequence ID" value="CAF3945852.1"/>
    <property type="molecule type" value="Genomic_DNA"/>
</dbReference>
<dbReference type="AlphaFoldDB" id="A0A819KH14"/>
<feature type="transmembrane region" description="Helical" evidence="5">
    <location>
        <begin position="86"/>
        <end position="108"/>
    </location>
</feature>
<feature type="transmembrane region" description="Helical" evidence="5">
    <location>
        <begin position="254"/>
        <end position="275"/>
    </location>
</feature>
<evidence type="ECO:0000256" key="5">
    <source>
        <dbReference type="SAM" id="Phobius"/>
    </source>
</evidence>
<proteinExistence type="predicted"/>
<dbReference type="Proteomes" id="UP000663845">
    <property type="component" value="Unassembled WGS sequence"/>
</dbReference>
<feature type="domain" description="G-protein coupled receptors family 1 profile" evidence="6">
    <location>
        <begin position="65"/>
        <end position="319"/>
    </location>
</feature>
<dbReference type="EMBL" id="CAJNOE010000067">
    <property type="protein sequence ID" value="CAF0849983.1"/>
    <property type="molecule type" value="Genomic_DNA"/>
</dbReference>
<dbReference type="Proteomes" id="UP000663844">
    <property type="component" value="Unassembled WGS sequence"/>
</dbReference>
<evidence type="ECO:0000313" key="11">
    <source>
        <dbReference type="Proteomes" id="UP000663868"/>
    </source>
</evidence>
<feature type="transmembrane region" description="Helical" evidence="5">
    <location>
        <begin position="173"/>
        <end position="191"/>
    </location>
</feature>
<accession>A0A819KH14</accession>
<dbReference type="Gene3D" id="1.20.1070.10">
    <property type="entry name" value="Rhodopsin 7-helix transmembrane proteins"/>
    <property type="match status" value="1"/>
</dbReference>
<protein>
    <recommendedName>
        <fullName evidence="6">G-protein coupled receptors family 1 profile domain-containing protein</fullName>
    </recommendedName>
</protein>
<dbReference type="EMBL" id="CAJOAZ010001722">
    <property type="protein sequence ID" value="CAF3848597.1"/>
    <property type="molecule type" value="Genomic_DNA"/>
</dbReference>
<feature type="transmembrane region" description="Helical" evidence="5">
    <location>
        <begin position="211"/>
        <end position="233"/>
    </location>
</feature>
<gene>
    <name evidence="7" type="ORF">IZO911_LOCUS9538</name>
    <name evidence="8" type="ORF">JYZ213_LOCUS9573</name>
    <name evidence="10" type="ORF">KXQ929_LOCUS25314</name>
    <name evidence="9" type="ORF">OXD698_LOCUS21143</name>
</gene>
<dbReference type="Proteomes" id="UP000663868">
    <property type="component" value="Unassembled WGS sequence"/>
</dbReference>
<keyword evidence="2 5" id="KW-0812">Transmembrane</keyword>
<evidence type="ECO:0000259" key="6">
    <source>
        <dbReference type="PROSITE" id="PS50262"/>
    </source>
</evidence>
<dbReference type="SUPFAM" id="SSF81321">
    <property type="entry name" value="Family A G protein-coupled receptor-like"/>
    <property type="match status" value="1"/>
</dbReference>
<evidence type="ECO:0000313" key="7">
    <source>
        <dbReference type="EMBL" id="CAF0849983.1"/>
    </source>
</evidence>
<reference evidence="10" key="1">
    <citation type="submission" date="2021-02" db="EMBL/GenBank/DDBJ databases">
        <authorList>
            <person name="Nowell W R."/>
        </authorList>
    </citation>
    <scope>NUCLEOTIDE SEQUENCE</scope>
</reference>
<dbReference type="InterPro" id="IPR017452">
    <property type="entry name" value="GPCR_Rhodpsn_7TM"/>
</dbReference>
<dbReference type="PROSITE" id="PS50262">
    <property type="entry name" value="G_PROTEIN_RECEP_F1_2"/>
    <property type="match status" value="1"/>
</dbReference>
<evidence type="ECO:0000313" key="9">
    <source>
        <dbReference type="EMBL" id="CAF3848597.1"/>
    </source>
</evidence>
<evidence type="ECO:0000256" key="2">
    <source>
        <dbReference type="ARBA" id="ARBA00022692"/>
    </source>
</evidence>
<evidence type="ECO:0000313" key="8">
    <source>
        <dbReference type="EMBL" id="CAF0882616.1"/>
    </source>
</evidence>
<evidence type="ECO:0000256" key="3">
    <source>
        <dbReference type="ARBA" id="ARBA00022989"/>
    </source>
</evidence>
<comment type="subcellular location">
    <subcellularLocation>
        <location evidence="1">Membrane</location>
    </subcellularLocation>
</comment>
<dbReference type="EMBL" id="CAJNOG010000068">
    <property type="protein sequence ID" value="CAF0882616.1"/>
    <property type="molecule type" value="Genomic_DNA"/>
</dbReference>
<keyword evidence="3 5" id="KW-1133">Transmembrane helix</keyword>